<evidence type="ECO:0000313" key="5">
    <source>
        <dbReference type="EMBL" id="SNC66463.1"/>
    </source>
</evidence>
<keyword evidence="6" id="KW-1185">Reference proteome</keyword>
<dbReference type="PANTHER" id="PTHR20961">
    <property type="entry name" value="GLYCOSYLTRANSFERASE"/>
    <property type="match status" value="1"/>
</dbReference>
<dbReference type="PANTHER" id="PTHR20961:SF150">
    <property type="entry name" value="GLYCOSYLTRANSFERASE FAMILY 61 PROTEIN"/>
    <property type="match status" value="1"/>
</dbReference>
<dbReference type="Pfam" id="PF04577">
    <property type="entry name" value="Glyco_transf_61"/>
    <property type="match status" value="1"/>
</dbReference>
<dbReference type="AlphaFoldDB" id="A0A212TKG8"/>
<dbReference type="Proteomes" id="UP000198131">
    <property type="component" value="Unassembled WGS sequence"/>
</dbReference>
<dbReference type="GO" id="GO:0016757">
    <property type="term" value="F:glycosyltransferase activity"/>
    <property type="evidence" value="ECO:0007669"/>
    <property type="project" value="UniProtKB-KW"/>
</dbReference>
<dbReference type="InterPro" id="IPR049625">
    <property type="entry name" value="Glyco_transf_61_cat"/>
</dbReference>
<dbReference type="OrthoDB" id="1156086at2"/>
<keyword evidence="2" id="KW-0808">Transferase</keyword>
<dbReference type="InterPro" id="IPR007657">
    <property type="entry name" value="Glycosyltransferase_61"/>
</dbReference>
<name>A0A212TKG8_9BACT</name>
<dbReference type="EMBL" id="FYEW01000001">
    <property type="protein sequence ID" value="SNC66463.1"/>
    <property type="molecule type" value="Genomic_DNA"/>
</dbReference>
<proteinExistence type="predicted"/>
<sequence length="418" mass="47586">MRNYITRLQHFMQNEPYARTRRKVSRMLREVVPHNQQYRPTGMCPSSRELAAQPGSGVAYYGLVPAHTSTLAVPDDFYEHTSQFIGLHTKPNRQEEVPEAFVVTLDHGRLYADNFTSIAIITKGNKLVGDASFQFANRDLCRPEDNNIFRQRYFLEPQEVDGTVFSLLSGGGAGEGNFFHWLIDSLPRLHLIREAGLLDQIEYFLVYDKTRRFMLDTLAPLGIGPEKLLDLSTHRHLQARRLVVTSTVRGRLTHTPSWALQFLRDTMLPAATPRESFSPYIFVSRRDARFRHILNEPEVEAMLQEYGFQTHVLTPYSQAEKVALFAQAKVVVTTVGAGLTNLIFCQPDAHIIELLPKSFVVPEYQMLAARLGISYRHLVCESTRDSTVYSDAVNDHLTVDLAALRQLLEQVLEPESVR</sequence>
<organism evidence="5 6">
    <name type="scientific">Hymenobacter gelipurpurascens</name>
    <dbReference type="NCBI Taxonomy" id="89968"/>
    <lineage>
        <taxon>Bacteria</taxon>
        <taxon>Pseudomonadati</taxon>
        <taxon>Bacteroidota</taxon>
        <taxon>Cytophagia</taxon>
        <taxon>Cytophagales</taxon>
        <taxon>Hymenobacteraceae</taxon>
        <taxon>Hymenobacter</taxon>
    </lineage>
</organism>
<keyword evidence="1" id="KW-0328">Glycosyltransferase</keyword>
<evidence type="ECO:0000313" key="6">
    <source>
        <dbReference type="Proteomes" id="UP000198131"/>
    </source>
</evidence>
<evidence type="ECO:0000259" key="4">
    <source>
        <dbReference type="Pfam" id="PF04577"/>
    </source>
</evidence>
<evidence type="ECO:0000256" key="1">
    <source>
        <dbReference type="ARBA" id="ARBA00022676"/>
    </source>
</evidence>
<keyword evidence="3" id="KW-0325">Glycoprotein</keyword>
<protein>
    <recommendedName>
        <fullName evidence="4">Glycosyltransferase 61 catalytic domain-containing protein</fullName>
    </recommendedName>
</protein>
<accession>A0A212TKG8</accession>
<evidence type="ECO:0000256" key="3">
    <source>
        <dbReference type="ARBA" id="ARBA00023180"/>
    </source>
</evidence>
<evidence type="ECO:0000256" key="2">
    <source>
        <dbReference type="ARBA" id="ARBA00022679"/>
    </source>
</evidence>
<reference evidence="6" key="1">
    <citation type="submission" date="2017-06" db="EMBL/GenBank/DDBJ databases">
        <authorList>
            <person name="Varghese N."/>
            <person name="Submissions S."/>
        </authorList>
    </citation>
    <scope>NUCLEOTIDE SEQUENCE [LARGE SCALE GENOMIC DNA]</scope>
    <source>
        <strain evidence="6">DSM 11116</strain>
    </source>
</reference>
<feature type="domain" description="Glycosyltransferase 61 catalytic" evidence="4">
    <location>
        <begin position="178"/>
        <end position="352"/>
    </location>
</feature>
<gene>
    <name evidence="5" type="ORF">SAMN06265337_1619</name>
</gene>